<evidence type="ECO:0000256" key="11">
    <source>
        <dbReference type="ARBA" id="ARBA00031158"/>
    </source>
</evidence>
<keyword evidence="16" id="KW-1185">Reference proteome</keyword>
<evidence type="ECO:0000256" key="6">
    <source>
        <dbReference type="ARBA" id="ARBA00022630"/>
    </source>
</evidence>
<keyword evidence="6" id="KW-0285">Flavoprotein</keyword>
<evidence type="ECO:0000256" key="1">
    <source>
        <dbReference type="ARBA" id="ARBA00001974"/>
    </source>
</evidence>
<accession>A0ABV6LU50</accession>
<evidence type="ECO:0000313" key="15">
    <source>
        <dbReference type="EMBL" id="MFC0525927.1"/>
    </source>
</evidence>
<evidence type="ECO:0000256" key="2">
    <source>
        <dbReference type="ARBA" id="ARBA00004924"/>
    </source>
</evidence>
<reference evidence="15 16" key="1">
    <citation type="submission" date="2024-09" db="EMBL/GenBank/DDBJ databases">
        <authorList>
            <person name="Sun Q."/>
            <person name="Mori K."/>
        </authorList>
    </citation>
    <scope>NUCLEOTIDE SEQUENCE [LARGE SCALE GENOMIC DNA]</scope>
    <source>
        <strain evidence="15 16">NCAIM B.02529</strain>
    </source>
</reference>
<dbReference type="PANTHER" id="PTHR42802">
    <property type="entry name" value="MONOOXYGENASE"/>
    <property type="match status" value="1"/>
</dbReference>
<keyword evidence="9" id="KW-0560">Oxidoreductase</keyword>
<evidence type="ECO:0000256" key="12">
    <source>
        <dbReference type="ARBA" id="ARBA00032493"/>
    </source>
</evidence>
<name>A0ABV6LU50_9BACI</name>
<dbReference type="Gene3D" id="3.50.50.60">
    <property type="entry name" value="FAD/NAD(P)-binding domain"/>
    <property type="match status" value="1"/>
</dbReference>
<keyword evidence="7" id="KW-0274">FAD</keyword>
<organism evidence="15 16">
    <name type="scientific">Pontibacillus salicampi</name>
    <dbReference type="NCBI Taxonomy" id="1449801"/>
    <lineage>
        <taxon>Bacteria</taxon>
        <taxon>Bacillati</taxon>
        <taxon>Bacillota</taxon>
        <taxon>Bacilli</taxon>
        <taxon>Bacillales</taxon>
        <taxon>Bacillaceae</taxon>
        <taxon>Pontibacillus</taxon>
    </lineage>
</organism>
<evidence type="ECO:0000256" key="4">
    <source>
        <dbReference type="ARBA" id="ARBA00013076"/>
    </source>
</evidence>
<dbReference type="InterPro" id="IPR025700">
    <property type="entry name" value="Lys/Orn_oxygenase"/>
</dbReference>
<comment type="caution">
    <text evidence="15">The sequence shown here is derived from an EMBL/GenBank/DDBJ whole genome shotgun (WGS) entry which is preliminary data.</text>
</comment>
<keyword evidence="8" id="KW-0521">NADP</keyword>
<comment type="similarity">
    <text evidence="3">Belongs to the lysine N(6)-hydroxylase/L-ornithine N(5)-oxygenase family.</text>
</comment>
<evidence type="ECO:0000256" key="7">
    <source>
        <dbReference type="ARBA" id="ARBA00022827"/>
    </source>
</evidence>
<evidence type="ECO:0000256" key="5">
    <source>
        <dbReference type="ARBA" id="ARBA00016406"/>
    </source>
</evidence>
<comment type="pathway">
    <text evidence="2">Siderophore biosynthesis.</text>
</comment>
<evidence type="ECO:0000256" key="14">
    <source>
        <dbReference type="ARBA" id="ARBA00048407"/>
    </source>
</evidence>
<dbReference type="EMBL" id="JBHLTP010000024">
    <property type="protein sequence ID" value="MFC0525927.1"/>
    <property type="molecule type" value="Genomic_DNA"/>
</dbReference>
<sequence>MAKEIYDFIGIGIGPFNLGLAALADQQQQVDGIFFDQTKELEWHPGMLIEGTDLQVPFLADLVSFADPTNPYTFMNYLHKTNRMYPFFFFQKLEVPRPEYNDYLKWVANHLDTLYFERRVVDVEEVDTNGMNYYRVSVEDVQTEETKEYYARHIVMSTGSVPTVFPGTEELSSRDIVHTSRYLYEKHRIVESNHVTVIGSGQSAAEIVADLLAEQEKDRDFHISWFTRSAGIFQLDTAKLPQEYFSPDYVDYFHSLTYEQRMNTLPKLDKLQNGVDPSTLSTIYDWLYHKSVAGKEANITIQPLTELKAIKEHREQYELTLHQWQADDTFTYPTEKVILATGYKPNIPDWFFRRFSNEVIWEGNEHYRIGKDCAIGFHDNRHHRIFTTTDIEHAHATGANNLGLSVNRNVKILNTIAGERLYPEGDNTIFQQFRMS</sequence>
<evidence type="ECO:0000256" key="10">
    <source>
        <dbReference type="ARBA" id="ARBA00029939"/>
    </source>
</evidence>
<dbReference type="Proteomes" id="UP001589836">
    <property type="component" value="Unassembled WGS sequence"/>
</dbReference>
<comment type="cofactor">
    <cofactor evidence="1">
        <name>FAD</name>
        <dbReference type="ChEBI" id="CHEBI:57692"/>
    </cofactor>
</comment>
<dbReference type="SUPFAM" id="SSF51905">
    <property type="entry name" value="FAD/NAD(P)-binding domain"/>
    <property type="match status" value="2"/>
</dbReference>
<dbReference type="InterPro" id="IPR036188">
    <property type="entry name" value="FAD/NAD-bd_sf"/>
</dbReference>
<evidence type="ECO:0000256" key="8">
    <source>
        <dbReference type="ARBA" id="ARBA00022857"/>
    </source>
</evidence>
<evidence type="ECO:0000313" key="16">
    <source>
        <dbReference type="Proteomes" id="UP001589836"/>
    </source>
</evidence>
<proteinExistence type="inferred from homology"/>
<dbReference type="EC" id="1.14.13.59" evidence="4"/>
<protein>
    <recommendedName>
        <fullName evidence="5">L-lysine N6-monooxygenase MbtG</fullName>
        <ecNumber evidence="4">1.14.13.59</ecNumber>
    </recommendedName>
    <alternativeName>
        <fullName evidence="13">Lysine 6-N-hydroxylase</fullName>
    </alternativeName>
    <alternativeName>
        <fullName evidence="12">Lysine N6-hydroxylase</fullName>
    </alternativeName>
    <alternativeName>
        <fullName evidence="10">Lysine-N-oxygenase</fullName>
    </alternativeName>
    <alternativeName>
        <fullName evidence="11">Mycobactin synthase protein G</fullName>
    </alternativeName>
</protein>
<evidence type="ECO:0000256" key="9">
    <source>
        <dbReference type="ARBA" id="ARBA00023002"/>
    </source>
</evidence>
<dbReference type="RefSeq" id="WP_377351771.1">
    <property type="nucleotide sequence ID" value="NZ_JBHLTP010000024.1"/>
</dbReference>
<dbReference type="Pfam" id="PF13434">
    <property type="entry name" value="Lys_Orn_oxgnase"/>
    <property type="match status" value="1"/>
</dbReference>
<comment type="catalytic activity">
    <reaction evidence="14">
        <text>L-lysine + NADPH + O2 = N(6)-hydroxy-L-lysine + NADP(+) + H2O</text>
        <dbReference type="Rhea" id="RHEA:23228"/>
        <dbReference type="ChEBI" id="CHEBI:15377"/>
        <dbReference type="ChEBI" id="CHEBI:15379"/>
        <dbReference type="ChEBI" id="CHEBI:32551"/>
        <dbReference type="ChEBI" id="CHEBI:57783"/>
        <dbReference type="ChEBI" id="CHEBI:57820"/>
        <dbReference type="ChEBI" id="CHEBI:58349"/>
        <dbReference type="EC" id="1.14.13.59"/>
    </reaction>
</comment>
<dbReference type="PANTHER" id="PTHR42802:SF1">
    <property type="entry name" value="L-ORNITHINE N(5)-MONOOXYGENASE"/>
    <property type="match status" value="1"/>
</dbReference>
<evidence type="ECO:0000256" key="3">
    <source>
        <dbReference type="ARBA" id="ARBA00007588"/>
    </source>
</evidence>
<evidence type="ECO:0000256" key="13">
    <source>
        <dbReference type="ARBA" id="ARBA00032738"/>
    </source>
</evidence>
<gene>
    <name evidence="15" type="ORF">ACFFGV_20330</name>
</gene>